<dbReference type="SMART" id="SM01417">
    <property type="entry name" value="Solute_trans_a"/>
    <property type="match status" value="1"/>
</dbReference>
<keyword evidence="8" id="KW-1185">Reference proteome</keyword>
<keyword evidence="2 6" id="KW-0812">Transmembrane</keyword>
<keyword evidence="4 6" id="KW-0472">Membrane</keyword>
<feature type="compositionally biased region" description="Pro residues" evidence="5">
    <location>
        <begin position="423"/>
        <end position="432"/>
    </location>
</feature>
<dbReference type="Pfam" id="PF03619">
    <property type="entry name" value="Solute_trans_a"/>
    <property type="match status" value="1"/>
</dbReference>
<evidence type="ECO:0000256" key="5">
    <source>
        <dbReference type="SAM" id="MobiDB-lite"/>
    </source>
</evidence>
<evidence type="ECO:0000256" key="3">
    <source>
        <dbReference type="ARBA" id="ARBA00022989"/>
    </source>
</evidence>
<evidence type="ECO:0000256" key="4">
    <source>
        <dbReference type="ARBA" id="ARBA00023136"/>
    </source>
</evidence>
<name>A0A4E0RFK1_FASHE</name>
<feature type="transmembrane region" description="Helical" evidence="6">
    <location>
        <begin position="79"/>
        <end position="100"/>
    </location>
</feature>
<evidence type="ECO:0000256" key="1">
    <source>
        <dbReference type="ARBA" id="ARBA00004141"/>
    </source>
</evidence>
<sequence>MEGQIPTFPLFVAPPSLVNDSENATVNESRHVSDQFLFLETAGAQGFAGLAAFLAIVVTCHQIYLHLRSYTCPNEQRWVVRILFYVPIYAFESWLSLLFLKHEDYYVYFDTIRDCYEAFVVYSFLSLCYEYLGGESCIMSEIRGRELPRSWAFCTCCFYGQTYTIEFLRFCKQATLQFCLVKPLTAIITIVLQAAGVYKHGVFNLSNGYLYVTVIYNASAFIALYALVLFYLATRDILKPFDPVIKFATVKSVVFLCFWQGVILAVLEKLEVLPALPNTNAGTVAAGIQNFLICVEMLAASVAFRFAFPSQLYCNGLSTNSGGGYDNLGGGFLPTGNGKHLEGDKGHLLSSSDSLRSLRDTVNPRDMFHDAIHNFHPNYQKYTEQRNPKDDTTDEDEGLNPHKPNGSVMQEKNPSNPILSTVPAPPIPPVPQPVSSHTVAGNSSPS</sequence>
<protein>
    <submittedName>
        <fullName evidence="7">Transmembrane protein</fullName>
    </submittedName>
</protein>
<dbReference type="PANTHER" id="PTHR23423">
    <property type="entry name" value="ORGANIC SOLUTE TRANSPORTER-RELATED"/>
    <property type="match status" value="1"/>
</dbReference>
<comment type="caution">
    <text evidence="7">The sequence shown here is derived from an EMBL/GenBank/DDBJ whole genome shotgun (WGS) entry which is preliminary data.</text>
</comment>
<feature type="transmembrane region" description="Helical" evidence="6">
    <location>
        <begin position="244"/>
        <end position="267"/>
    </location>
</feature>
<comment type="subcellular location">
    <subcellularLocation>
        <location evidence="1">Membrane</location>
        <topology evidence="1">Multi-pass membrane protein</topology>
    </subcellularLocation>
</comment>
<feature type="compositionally biased region" description="Polar residues" evidence="5">
    <location>
        <begin position="407"/>
        <end position="419"/>
    </location>
</feature>
<dbReference type="Proteomes" id="UP000230066">
    <property type="component" value="Unassembled WGS sequence"/>
</dbReference>
<dbReference type="GO" id="GO:0016020">
    <property type="term" value="C:membrane"/>
    <property type="evidence" value="ECO:0007669"/>
    <property type="project" value="UniProtKB-SubCell"/>
</dbReference>
<proteinExistence type="predicted"/>
<feature type="region of interest" description="Disordered" evidence="5">
    <location>
        <begin position="374"/>
        <end position="446"/>
    </location>
</feature>
<dbReference type="EMBL" id="JXXN02001179">
    <property type="protein sequence ID" value="THD25351.1"/>
    <property type="molecule type" value="Genomic_DNA"/>
</dbReference>
<feature type="transmembrane region" description="Helical" evidence="6">
    <location>
        <begin position="210"/>
        <end position="232"/>
    </location>
</feature>
<evidence type="ECO:0000313" key="7">
    <source>
        <dbReference type="EMBL" id="THD25351.1"/>
    </source>
</evidence>
<keyword evidence="3 6" id="KW-1133">Transmembrane helix</keyword>
<feature type="transmembrane region" description="Helical" evidence="6">
    <location>
        <begin position="47"/>
        <end position="67"/>
    </location>
</feature>
<feature type="transmembrane region" description="Helical" evidence="6">
    <location>
        <begin position="180"/>
        <end position="198"/>
    </location>
</feature>
<reference evidence="7" key="1">
    <citation type="submission" date="2019-03" db="EMBL/GenBank/DDBJ databases">
        <title>Improved annotation for the trematode Fasciola hepatica.</title>
        <authorList>
            <person name="Choi Y.-J."/>
            <person name="Martin J."/>
            <person name="Mitreva M."/>
        </authorList>
    </citation>
    <scope>NUCLEOTIDE SEQUENCE [LARGE SCALE GENOMIC DNA]</scope>
</reference>
<gene>
    <name evidence="7" type="ORF">D915_004020</name>
</gene>
<dbReference type="InterPro" id="IPR005178">
    <property type="entry name" value="Ostalpha/TMEM184C"/>
</dbReference>
<organism evidence="7 8">
    <name type="scientific">Fasciola hepatica</name>
    <name type="common">Liver fluke</name>
    <dbReference type="NCBI Taxonomy" id="6192"/>
    <lineage>
        <taxon>Eukaryota</taxon>
        <taxon>Metazoa</taxon>
        <taxon>Spiralia</taxon>
        <taxon>Lophotrochozoa</taxon>
        <taxon>Platyhelminthes</taxon>
        <taxon>Trematoda</taxon>
        <taxon>Digenea</taxon>
        <taxon>Plagiorchiida</taxon>
        <taxon>Echinostomata</taxon>
        <taxon>Echinostomatoidea</taxon>
        <taxon>Fasciolidae</taxon>
        <taxon>Fasciola</taxon>
    </lineage>
</organism>
<dbReference type="AlphaFoldDB" id="A0A4E0RFK1"/>
<evidence type="ECO:0000256" key="2">
    <source>
        <dbReference type="ARBA" id="ARBA00022692"/>
    </source>
</evidence>
<accession>A0A4E0RFK1</accession>
<evidence type="ECO:0000313" key="8">
    <source>
        <dbReference type="Proteomes" id="UP000230066"/>
    </source>
</evidence>
<feature type="compositionally biased region" description="Polar residues" evidence="5">
    <location>
        <begin position="435"/>
        <end position="446"/>
    </location>
</feature>
<feature type="transmembrane region" description="Helical" evidence="6">
    <location>
        <begin position="287"/>
        <end position="308"/>
    </location>
</feature>
<evidence type="ECO:0000256" key="6">
    <source>
        <dbReference type="SAM" id="Phobius"/>
    </source>
</evidence>